<keyword evidence="1" id="KW-0732">Signal</keyword>
<sequence length="441" mass="49236">MARTAPIRASLVLVTAVGAGALLAPAAAGAEPRADDPVRAIESAAHPLRATGPGGSTKDLRPLGRMVGDAKVVGLGEATHGTHEFFTMKDRLFRHLVKEKGFRTFALEVSWTTGQRFDAYVRGGKGDVRELARRELSKGPWYNEEYIELLTWMRQYNERHPDRQLRFLGNDLNNPEMGTELFDAVTDHVRRHKPELLGRIKALYAPLRKVTDGDAHQGLPLAERARLARQARAAYELVRGLKPERTGAKSAYVLQDARSIMQTADIYAFDTETPEGVRGAMLYRDRIMAENTAWWQRQTGHKVLASAHNAHVGYESRDPNYPKMQGAFLRDAFGPKYRSIGFTFNRGSFMATGTQDQTWKPRTVGAAGRGMNEHTLDKVSYDDYYVDARNAPAAARKWLDKARPTRSIGTAYPDGPYPIRLGATHDILIHLHKTTAAHRPK</sequence>
<dbReference type="PANTHER" id="PTHR31299">
    <property type="entry name" value="ESTERASE, PUTATIVE (AFU_ORTHOLOGUE AFUA_1G05850)-RELATED"/>
    <property type="match status" value="1"/>
</dbReference>
<dbReference type="GO" id="GO:0046677">
    <property type="term" value="P:response to antibiotic"/>
    <property type="evidence" value="ECO:0007669"/>
    <property type="project" value="InterPro"/>
</dbReference>
<dbReference type="InterPro" id="IPR007815">
    <property type="entry name" value="Emycin_Estase"/>
</dbReference>
<proteinExistence type="predicted"/>
<feature type="chain" id="PRO_5004514613" description="Erythromycin esterase" evidence="1">
    <location>
        <begin position="31"/>
        <end position="441"/>
    </location>
</feature>
<dbReference type="InterPro" id="IPR052036">
    <property type="entry name" value="Hydrolase/PRTase-associated"/>
</dbReference>
<dbReference type="Proteomes" id="UP000014629">
    <property type="component" value="Unassembled WGS sequence"/>
</dbReference>
<gene>
    <name evidence="2" type="ORF">STRAU_4408</name>
</gene>
<feature type="signal peptide" evidence="1">
    <location>
        <begin position="1"/>
        <end position="30"/>
    </location>
</feature>
<dbReference type="EMBL" id="AOPZ01000224">
    <property type="protein sequence ID" value="EPH42519.1"/>
    <property type="molecule type" value="Genomic_DNA"/>
</dbReference>
<organism evidence="2 3">
    <name type="scientific">Streptomyces aurantiacus JA 4570</name>
    <dbReference type="NCBI Taxonomy" id="1286094"/>
    <lineage>
        <taxon>Bacteria</taxon>
        <taxon>Bacillati</taxon>
        <taxon>Actinomycetota</taxon>
        <taxon>Actinomycetes</taxon>
        <taxon>Kitasatosporales</taxon>
        <taxon>Streptomycetaceae</taxon>
        <taxon>Streptomyces</taxon>
        <taxon>Streptomyces aurantiacus group</taxon>
    </lineage>
</organism>
<dbReference type="AlphaFoldDB" id="S3ZIL3"/>
<name>S3ZIL3_9ACTN</name>
<dbReference type="InterPro" id="IPR014622">
    <property type="entry name" value="UCP036794_erythomycin"/>
</dbReference>
<dbReference type="Gene3D" id="3.40.1660.10">
    <property type="entry name" value="EreA-like (biosynthetic domain)"/>
    <property type="match status" value="1"/>
</dbReference>
<protein>
    <recommendedName>
        <fullName evidence="4">Erythromycin esterase</fullName>
    </recommendedName>
</protein>
<dbReference type="Gene3D" id="3.30.1870.10">
    <property type="entry name" value="EreA-like, domain 2"/>
    <property type="match status" value="1"/>
</dbReference>
<dbReference type="OrthoDB" id="9810066at2"/>
<evidence type="ECO:0000256" key="1">
    <source>
        <dbReference type="SAM" id="SignalP"/>
    </source>
</evidence>
<dbReference type="Gene3D" id="1.20.1440.30">
    <property type="entry name" value="Biosynthetic Protein domain"/>
    <property type="match status" value="1"/>
</dbReference>
<comment type="caution">
    <text evidence="2">The sequence shown here is derived from an EMBL/GenBank/DDBJ whole genome shotgun (WGS) entry which is preliminary data.</text>
</comment>
<evidence type="ECO:0000313" key="2">
    <source>
        <dbReference type="EMBL" id="EPH42519.1"/>
    </source>
</evidence>
<dbReference type="SUPFAM" id="SSF159501">
    <property type="entry name" value="EreA/ChaN-like"/>
    <property type="match status" value="1"/>
</dbReference>
<dbReference type="PANTHER" id="PTHR31299:SF0">
    <property type="entry name" value="ESTERASE, PUTATIVE (AFU_ORTHOLOGUE AFUA_1G05850)-RELATED"/>
    <property type="match status" value="1"/>
</dbReference>
<dbReference type="CDD" id="cd14728">
    <property type="entry name" value="Ere-like"/>
    <property type="match status" value="1"/>
</dbReference>
<keyword evidence="3" id="KW-1185">Reference proteome</keyword>
<dbReference type="RefSeq" id="WP_016642534.1">
    <property type="nucleotide sequence ID" value="NZ_AOPZ01000224.1"/>
</dbReference>
<evidence type="ECO:0000313" key="3">
    <source>
        <dbReference type="Proteomes" id="UP000014629"/>
    </source>
</evidence>
<accession>S3ZIL3</accession>
<reference evidence="2 3" key="1">
    <citation type="submission" date="2013-02" db="EMBL/GenBank/DDBJ databases">
        <title>Draft Genome Sequence of Streptomyces aurantiacus, Which Produces Setomimycin.</title>
        <authorList>
            <person name="Gruening B.A."/>
            <person name="Praeg A."/>
            <person name="Erxleben A."/>
            <person name="Guenther S."/>
            <person name="Mueller M."/>
        </authorList>
    </citation>
    <scope>NUCLEOTIDE SEQUENCE [LARGE SCALE GENOMIC DNA]</scope>
    <source>
        <strain evidence="2 3">JA 4570</strain>
    </source>
</reference>
<dbReference type="Pfam" id="PF05139">
    <property type="entry name" value="Erythro_esteras"/>
    <property type="match status" value="1"/>
</dbReference>
<dbReference type="PATRIC" id="fig|1286094.4.peg.4357"/>
<evidence type="ECO:0008006" key="4">
    <source>
        <dbReference type="Google" id="ProtNLM"/>
    </source>
</evidence>
<dbReference type="PIRSF" id="PIRSF036794">
    <property type="entry name" value="UCP_erythr_ester"/>
    <property type="match status" value="1"/>
</dbReference>